<dbReference type="RefSeq" id="WP_120112923.1">
    <property type="nucleotide sequence ID" value="NZ_QXQB01000004.1"/>
</dbReference>
<dbReference type="Pfam" id="PF08241">
    <property type="entry name" value="Methyltransf_11"/>
    <property type="match status" value="1"/>
</dbReference>
<dbReference type="InterPro" id="IPR029063">
    <property type="entry name" value="SAM-dependent_MTases_sf"/>
</dbReference>
<dbReference type="GO" id="GO:0032259">
    <property type="term" value="P:methylation"/>
    <property type="evidence" value="ECO:0007669"/>
    <property type="project" value="UniProtKB-KW"/>
</dbReference>
<dbReference type="Proteomes" id="UP000267798">
    <property type="component" value="Unassembled WGS sequence"/>
</dbReference>
<dbReference type="InterPro" id="IPR052356">
    <property type="entry name" value="Thiol_S-MT"/>
</dbReference>
<comment type="caution">
    <text evidence="2">The sequence shown here is derived from an EMBL/GenBank/DDBJ whole genome shotgun (WGS) entry which is preliminary data.</text>
</comment>
<organism evidence="2 3">
    <name type="scientific">Paenibacillus pinisoli</name>
    <dbReference type="NCBI Taxonomy" id="1276110"/>
    <lineage>
        <taxon>Bacteria</taxon>
        <taxon>Bacillati</taxon>
        <taxon>Bacillota</taxon>
        <taxon>Bacilli</taxon>
        <taxon>Bacillales</taxon>
        <taxon>Paenibacillaceae</taxon>
        <taxon>Paenibacillus</taxon>
    </lineage>
</organism>
<dbReference type="PANTHER" id="PTHR45036">
    <property type="entry name" value="METHYLTRANSFERASE LIKE 7B"/>
    <property type="match status" value="1"/>
</dbReference>
<dbReference type="GO" id="GO:0008757">
    <property type="term" value="F:S-adenosylmethionine-dependent methyltransferase activity"/>
    <property type="evidence" value="ECO:0007669"/>
    <property type="project" value="InterPro"/>
</dbReference>
<gene>
    <name evidence="2" type="ORF">D3P09_18730</name>
</gene>
<name>A0A3A6PW66_9BACL</name>
<accession>A0A3A6PW66</accession>
<sequence length="201" mass="22669">MDKERRVRLFDKQADMYDRRRGDSSQERFRRGLLSHAEGDVLELAVGAGANFPYYPSGVRVTAADFSGMMLEKAKAAAGRYNIDVSFLQADIDELQFPEHGFDTVISTLSLCSYVNPQQVVAKMKRWCKPGGQILLMELGISSNGVLAALQKTLNPLLYRLHGCHHTRNMEELVKGAGLHIVHMERHWLKMLYLIHARPSG</sequence>
<dbReference type="EMBL" id="QXQB01000004">
    <property type="protein sequence ID" value="RJX38104.1"/>
    <property type="molecule type" value="Genomic_DNA"/>
</dbReference>
<evidence type="ECO:0000259" key="1">
    <source>
        <dbReference type="Pfam" id="PF08241"/>
    </source>
</evidence>
<dbReference type="SUPFAM" id="SSF53335">
    <property type="entry name" value="S-adenosyl-L-methionine-dependent methyltransferases"/>
    <property type="match status" value="1"/>
</dbReference>
<dbReference type="PANTHER" id="PTHR45036:SF1">
    <property type="entry name" value="METHYLTRANSFERASE LIKE 7A"/>
    <property type="match status" value="1"/>
</dbReference>
<dbReference type="InterPro" id="IPR013216">
    <property type="entry name" value="Methyltransf_11"/>
</dbReference>
<dbReference type="CDD" id="cd02440">
    <property type="entry name" value="AdoMet_MTases"/>
    <property type="match status" value="1"/>
</dbReference>
<evidence type="ECO:0000313" key="2">
    <source>
        <dbReference type="EMBL" id="RJX38104.1"/>
    </source>
</evidence>
<proteinExistence type="predicted"/>
<keyword evidence="2" id="KW-0489">Methyltransferase</keyword>
<keyword evidence="3" id="KW-1185">Reference proteome</keyword>
<dbReference type="OrthoDB" id="9772751at2"/>
<reference evidence="2 3" key="1">
    <citation type="submission" date="2018-09" db="EMBL/GenBank/DDBJ databases">
        <title>Paenibacillus aracenensis nov. sp. isolated from a cave in southern Spain.</title>
        <authorList>
            <person name="Jurado V."/>
            <person name="Gutierrez-Patricio S."/>
            <person name="Gonzalez-Pimentel J.L."/>
            <person name="Miller A.Z."/>
            <person name="Laiz L."/>
            <person name="Saiz-Jimenez C."/>
        </authorList>
    </citation>
    <scope>NUCLEOTIDE SEQUENCE [LARGE SCALE GENOMIC DNA]</scope>
    <source>
        <strain evidence="2 3">JCM 19203</strain>
    </source>
</reference>
<dbReference type="AlphaFoldDB" id="A0A3A6PW66"/>
<dbReference type="Gene3D" id="3.40.50.150">
    <property type="entry name" value="Vaccinia Virus protein VP39"/>
    <property type="match status" value="1"/>
</dbReference>
<protein>
    <submittedName>
        <fullName evidence="2">Class I SAM-dependent methyltransferase</fullName>
    </submittedName>
</protein>
<evidence type="ECO:0000313" key="3">
    <source>
        <dbReference type="Proteomes" id="UP000267798"/>
    </source>
</evidence>
<feature type="domain" description="Methyltransferase type 11" evidence="1">
    <location>
        <begin position="42"/>
        <end position="135"/>
    </location>
</feature>
<keyword evidence="2" id="KW-0808">Transferase</keyword>